<protein>
    <submittedName>
        <fullName evidence="2">Uncharacterized protein</fullName>
    </submittedName>
</protein>
<proteinExistence type="predicted"/>
<evidence type="ECO:0000256" key="1">
    <source>
        <dbReference type="SAM" id="MobiDB-lite"/>
    </source>
</evidence>
<dbReference type="Proteomes" id="UP001501570">
    <property type="component" value="Unassembled WGS sequence"/>
</dbReference>
<keyword evidence="3" id="KW-1185">Reference proteome</keyword>
<reference evidence="3" key="1">
    <citation type="journal article" date="2019" name="Int. J. Syst. Evol. Microbiol.">
        <title>The Global Catalogue of Microorganisms (GCM) 10K type strain sequencing project: providing services to taxonomists for standard genome sequencing and annotation.</title>
        <authorList>
            <consortium name="The Broad Institute Genomics Platform"/>
            <consortium name="The Broad Institute Genome Sequencing Center for Infectious Disease"/>
            <person name="Wu L."/>
            <person name="Ma J."/>
        </authorList>
    </citation>
    <scope>NUCLEOTIDE SEQUENCE [LARGE SCALE GENOMIC DNA]</scope>
    <source>
        <strain evidence="3">JCM 18304</strain>
    </source>
</reference>
<comment type="caution">
    <text evidence="2">The sequence shown here is derived from an EMBL/GenBank/DDBJ whole genome shotgun (WGS) entry which is preliminary data.</text>
</comment>
<evidence type="ECO:0000313" key="3">
    <source>
        <dbReference type="Proteomes" id="UP001501570"/>
    </source>
</evidence>
<organism evidence="2 3">
    <name type="scientific">Rugosimonospora acidiphila</name>
    <dbReference type="NCBI Taxonomy" id="556531"/>
    <lineage>
        <taxon>Bacteria</taxon>
        <taxon>Bacillati</taxon>
        <taxon>Actinomycetota</taxon>
        <taxon>Actinomycetes</taxon>
        <taxon>Micromonosporales</taxon>
        <taxon>Micromonosporaceae</taxon>
        <taxon>Rugosimonospora</taxon>
    </lineage>
</organism>
<dbReference type="EMBL" id="BAABJQ010000007">
    <property type="protein sequence ID" value="GAA5185525.1"/>
    <property type="molecule type" value="Genomic_DNA"/>
</dbReference>
<gene>
    <name evidence="2" type="ORF">GCM10023322_29760</name>
</gene>
<name>A0ABP9RTA5_9ACTN</name>
<feature type="compositionally biased region" description="Basic and acidic residues" evidence="1">
    <location>
        <begin position="1"/>
        <end position="26"/>
    </location>
</feature>
<evidence type="ECO:0000313" key="2">
    <source>
        <dbReference type="EMBL" id="GAA5185525.1"/>
    </source>
</evidence>
<accession>A0ABP9RTA5</accession>
<sequence>MELETLRRSDTLHADHPATGHVDRPAQRGGQRAYRADGVPGGNAGIEPEGAMRDHHVRAVPERCQCPIEAAFADVAPGMLNI</sequence>
<feature type="region of interest" description="Disordered" evidence="1">
    <location>
        <begin position="1"/>
        <end position="49"/>
    </location>
</feature>